<dbReference type="Pfam" id="PF08238">
    <property type="entry name" value="Sel1"/>
    <property type="match status" value="12"/>
</dbReference>
<proteinExistence type="predicted"/>
<dbReference type="InterPro" id="IPR011990">
    <property type="entry name" value="TPR-like_helical_dom_sf"/>
</dbReference>
<dbReference type="PANTHER" id="PTHR11102:SF160">
    <property type="entry name" value="ERAD-ASSOCIATED E3 UBIQUITIN-PROTEIN LIGASE COMPONENT HRD3"/>
    <property type="match status" value="1"/>
</dbReference>
<evidence type="ECO:0000313" key="3">
    <source>
        <dbReference type="Proteomes" id="UP001300604"/>
    </source>
</evidence>
<evidence type="ECO:0000256" key="1">
    <source>
        <dbReference type="SAM" id="MobiDB-lite"/>
    </source>
</evidence>
<feature type="region of interest" description="Disordered" evidence="1">
    <location>
        <begin position="913"/>
        <end position="934"/>
    </location>
</feature>
<dbReference type="InterPro" id="IPR048102">
    <property type="entry name" value="MobP3"/>
</dbReference>
<dbReference type="RefSeq" id="WP_275844159.1">
    <property type="nucleotide sequence ID" value="NZ_CP135996.1"/>
</dbReference>
<dbReference type="Gene3D" id="1.25.40.10">
    <property type="entry name" value="Tetratricopeptide repeat domain"/>
    <property type="match status" value="5"/>
</dbReference>
<dbReference type="InterPro" id="IPR006597">
    <property type="entry name" value="Sel1-like"/>
</dbReference>
<dbReference type="KEGG" id="carl:PXC00_13025"/>
<dbReference type="InterPro" id="IPR050767">
    <property type="entry name" value="Sel1_AlgK"/>
</dbReference>
<reference evidence="2" key="2">
    <citation type="submission" date="2024-06" db="EMBL/GenBank/DDBJ databases">
        <title>Caproicibacterium argilliputei sp. nov, a novel caproic acid producing anaerobic bacterium isolated from pit mud.</title>
        <authorList>
            <person name="Xia S."/>
        </authorList>
    </citation>
    <scope>NUCLEOTIDE SEQUENCE</scope>
    <source>
        <strain evidence="2">ZCY20-5</strain>
    </source>
</reference>
<dbReference type="PANTHER" id="PTHR11102">
    <property type="entry name" value="SEL-1-LIKE PROTEIN"/>
    <property type="match status" value="1"/>
</dbReference>
<sequence>MPKIIFTSRYMRDAPPEQLQNYVKYIGTREGVEKIDESKPQLPATENQQKLIRQLLRDIPSAKDMLEYSDYLLCPTRENASELISCALEQNLDLVGKRENYVDYIANRPRVERIGEHGLFTDAGTPVILSQVQDDVVNHKGPVWTHVISLRREDAARLGYDSGKQWRELIRSKRAMLCKHMKIDSENLRWYCAFHNEGHHPHVHLMIYSAKDNDGFLTEPAIEAMRSELAHDIFRQDFAQIYDQQNQARSDLKQGTADIIDELLRQISSGVCENKAIEENVLLLSERLQNTGGKKIYGYLKADVKAIVDRIVDELAKDERVAKLYAAWGGWQDEIYRTYTNQPPPMPPLSQQKQFKSIKNMVIAEAMKIGGCHFSFEDESMPEPVMPPEGLPDTSGPENELPDEPVEIAFHAAWSERYKQARAYLYSSDTVKQNFDEAFRLFLLEAESGNALAMHDLGRMFADGLGRETDPAAAHAWYEKALSAFLNVEAEKHKPYLQYRIGKMYAAVLGTPQDYEQAALWFQKAVYKNHKYAQYSLAGLYHRGQGVAQDYETAFELYRRSADQGNPYADYEIAKMFRDGIGTQENTDKAGEHFKRAFTGFSSLEAESHDDKLQYRLGQMLYTGTGTQKDILASLFYFEKAAKVGNGNAQYMLGKLRLETDTGDPEQAIEWLTKAADSGNAAAQYVLAKCYRDGTHVQKDIQKAVELFTLSAEQKNEYAAYQLGRLYLSGEDIPKDAVAAVKWLTLSSDLGNQYAQYTLAKLYLVGEDVPNAIRLFTLSAEQKNEYAAYQFGKLYFAGEDVPKNVEAAIRWLTASAEQGNQYAQYALGKLYFYDGDVPRDKEKSLYWLSLSAQQGNVYAQFLIDRINEYRNPSVLLAATRLMHRLENLFREDYHKATGSAAFRIDRKRLRKLKEKKQAQGHARDDHEQQHQITL</sequence>
<dbReference type="SMART" id="SM00671">
    <property type="entry name" value="SEL1"/>
    <property type="match status" value="12"/>
</dbReference>
<dbReference type="Proteomes" id="UP001300604">
    <property type="component" value="Chromosome"/>
</dbReference>
<name>A0AA97H1U5_9FIRM</name>
<protein>
    <submittedName>
        <fullName evidence="2">MobP3 family relaxase</fullName>
    </submittedName>
</protein>
<dbReference type="AlphaFoldDB" id="A0AA97H1U5"/>
<dbReference type="InterPro" id="IPR041073">
    <property type="entry name" value="MobL"/>
</dbReference>
<organism evidence="2 3">
    <name type="scientific">Caproicibacterium argilliputei</name>
    <dbReference type="NCBI Taxonomy" id="3030016"/>
    <lineage>
        <taxon>Bacteria</taxon>
        <taxon>Bacillati</taxon>
        <taxon>Bacillota</taxon>
        <taxon>Clostridia</taxon>
        <taxon>Eubacteriales</taxon>
        <taxon>Oscillospiraceae</taxon>
        <taxon>Caproicibacterium</taxon>
    </lineage>
</organism>
<reference evidence="2" key="1">
    <citation type="submission" date="2023-09" db="EMBL/GenBank/DDBJ databases">
        <authorList>
            <person name="Zeng C."/>
        </authorList>
    </citation>
    <scope>NUCLEOTIDE SEQUENCE</scope>
    <source>
        <strain evidence="2">ZCY20-5</strain>
    </source>
</reference>
<dbReference type="SUPFAM" id="SSF81901">
    <property type="entry name" value="HCP-like"/>
    <property type="match status" value="3"/>
</dbReference>
<keyword evidence="3" id="KW-1185">Reference proteome</keyword>
<evidence type="ECO:0000313" key="2">
    <source>
        <dbReference type="EMBL" id="WOC32100.1"/>
    </source>
</evidence>
<dbReference type="Pfam" id="PF18555">
    <property type="entry name" value="MobL"/>
    <property type="match status" value="1"/>
</dbReference>
<gene>
    <name evidence="2" type="primary">mobP3</name>
    <name evidence="2" type="ORF">PXC00_13025</name>
</gene>
<accession>A0AA97H1U5</accession>
<dbReference type="NCBIfam" id="NF041499">
    <property type="entry name" value="MobP3"/>
    <property type="match status" value="1"/>
</dbReference>
<dbReference type="EMBL" id="CP135996">
    <property type="protein sequence ID" value="WOC32100.1"/>
    <property type="molecule type" value="Genomic_DNA"/>
</dbReference>
<feature type="compositionally biased region" description="Basic and acidic residues" evidence="1">
    <location>
        <begin position="915"/>
        <end position="934"/>
    </location>
</feature>